<dbReference type="RefSeq" id="XP_031877094.1">
    <property type="nucleotide sequence ID" value="XM_032026420.1"/>
</dbReference>
<sequence>MQSNHTTGSANIASVSSNNPNTTTETPQNTLERFLREPTEDGNKLVALPDATPSKSEAAEYYRRRASRKIKDLQI</sequence>
<feature type="compositionally biased region" description="Low complexity" evidence="1">
    <location>
        <begin position="18"/>
        <end position="30"/>
    </location>
</feature>
<dbReference type="EMBL" id="ANPB02000010">
    <property type="protein sequence ID" value="KAF4475308.1"/>
    <property type="molecule type" value="Genomic_DNA"/>
</dbReference>
<dbReference type="Proteomes" id="UP000011096">
    <property type="component" value="Unassembled WGS sequence"/>
</dbReference>
<evidence type="ECO:0000256" key="1">
    <source>
        <dbReference type="SAM" id="MobiDB-lite"/>
    </source>
</evidence>
<feature type="region of interest" description="Disordered" evidence="1">
    <location>
        <begin position="1"/>
        <end position="75"/>
    </location>
</feature>
<dbReference type="GeneID" id="43610560"/>
<name>A0A7J6IFU8_COLFN</name>
<feature type="compositionally biased region" description="Basic and acidic residues" evidence="1">
    <location>
        <begin position="33"/>
        <end position="43"/>
    </location>
</feature>
<protein>
    <submittedName>
        <fullName evidence="2">Uncharacterized protein</fullName>
    </submittedName>
</protein>
<evidence type="ECO:0000313" key="2">
    <source>
        <dbReference type="EMBL" id="KAF4475308.1"/>
    </source>
</evidence>
<proteinExistence type="predicted"/>
<dbReference type="InParanoid" id="A0A7J6IFU8"/>
<reference evidence="2 3" key="2">
    <citation type="submission" date="2020-04" db="EMBL/GenBank/DDBJ databases">
        <title>Genome sequencing and assembly of multiple isolates from the Colletotrichum gloeosporioides species complex.</title>
        <authorList>
            <person name="Gan P."/>
            <person name="Shirasu K."/>
        </authorList>
    </citation>
    <scope>NUCLEOTIDE SEQUENCE [LARGE SCALE GENOMIC DNA]</scope>
    <source>
        <strain evidence="2 3">Nara gc5</strain>
    </source>
</reference>
<dbReference type="AlphaFoldDB" id="A0A7J6IFU8"/>
<keyword evidence="3" id="KW-1185">Reference proteome</keyword>
<feature type="compositionally biased region" description="Basic and acidic residues" evidence="1">
    <location>
        <begin position="57"/>
        <end position="75"/>
    </location>
</feature>
<reference evidence="2 3" key="1">
    <citation type="submission" date="2012-08" db="EMBL/GenBank/DDBJ databases">
        <authorList>
            <person name="Gan P.H.P."/>
            <person name="Ikeda K."/>
            <person name="Irieda H."/>
            <person name="Narusaka M."/>
            <person name="O'Connell R.J."/>
            <person name="Narusaka Y."/>
            <person name="Takano Y."/>
            <person name="Kubo Y."/>
            <person name="Shirasu K."/>
        </authorList>
    </citation>
    <scope>NUCLEOTIDE SEQUENCE [LARGE SCALE GENOMIC DNA]</scope>
    <source>
        <strain evidence="2 3">Nara gc5</strain>
    </source>
</reference>
<feature type="compositionally biased region" description="Polar residues" evidence="1">
    <location>
        <begin position="1"/>
        <end position="17"/>
    </location>
</feature>
<evidence type="ECO:0000313" key="3">
    <source>
        <dbReference type="Proteomes" id="UP000011096"/>
    </source>
</evidence>
<accession>A0A7J6IFU8</accession>
<gene>
    <name evidence="2" type="ORF">CGGC5_v016324</name>
</gene>
<organism evidence="2 3">
    <name type="scientific">Colletotrichum fructicola (strain Nara gc5)</name>
    <name type="common">Anthracnose fungus</name>
    <name type="synonym">Colletotrichum gloeosporioides (strain Nara gc5)</name>
    <dbReference type="NCBI Taxonomy" id="1213859"/>
    <lineage>
        <taxon>Eukaryota</taxon>
        <taxon>Fungi</taxon>
        <taxon>Dikarya</taxon>
        <taxon>Ascomycota</taxon>
        <taxon>Pezizomycotina</taxon>
        <taxon>Sordariomycetes</taxon>
        <taxon>Hypocreomycetidae</taxon>
        <taxon>Glomerellales</taxon>
        <taxon>Glomerellaceae</taxon>
        <taxon>Colletotrichum</taxon>
        <taxon>Colletotrichum gloeosporioides species complex</taxon>
    </lineage>
</organism>
<comment type="caution">
    <text evidence="2">The sequence shown here is derived from an EMBL/GenBank/DDBJ whole genome shotgun (WGS) entry which is preliminary data.</text>
</comment>